<dbReference type="PANTHER" id="PTHR12086:SF12">
    <property type="entry name" value="EF-HAND DOMAIN-CONTAINING FAMILY MEMBER B"/>
    <property type="match status" value="1"/>
</dbReference>
<keyword evidence="3" id="KW-0479">Metal-binding</keyword>
<evidence type="ECO:0000256" key="6">
    <source>
        <dbReference type="ARBA" id="ARBA00022846"/>
    </source>
</evidence>
<dbReference type="PROSITE" id="PS00018">
    <property type="entry name" value="EF_HAND_1"/>
    <property type="match status" value="1"/>
</dbReference>
<keyword evidence="9" id="KW-0966">Cell projection</keyword>
<keyword evidence="4" id="KW-0677">Repeat</keyword>
<organism evidence="11 12">
    <name type="scientific">Oncorhynchus tshawytscha</name>
    <name type="common">Chinook salmon</name>
    <name type="synonym">Salmo tshawytscha</name>
    <dbReference type="NCBI Taxonomy" id="74940"/>
    <lineage>
        <taxon>Eukaryota</taxon>
        <taxon>Metazoa</taxon>
        <taxon>Chordata</taxon>
        <taxon>Craniata</taxon>
        <taxon>Vertebrata</taxon>
        <taxon>Euteleostomi</taxon>
        <taxon>Actinopterygii</taxon>
        <taxon>Neopterygii</taxon>
        <taxon>Teleostei</taxon>
        <taxon>Protacanthopterygii</taxon>
        <taxon>Salmoniformes</taxon>
        <taxon>Salmonidae</taxon>
        <taxon>Salmoninae</taxon>
        <taxon>Oncorhynchus</taxon>
    </lineage>
</organism>
<evidence type="ECO:0000256" key="8">
    <source>
        <dbReference type="ARBA" id="ARBA00023212"/>
    </source>
</evidence>
<name>A0AAZ3S302_ONCTS</name>
<dbReference type="PANTHER" id="PTHR12086">
    <property type="entry name" value="EF-HAND DOMAIN C-TERMINAL CONTAINING PROTEIN"/>
    <property type="match status" value="1"/>
</dbReference>
<dbReference type="PROSITE" id="PS50222">
    <property type="entry name" value="EF_HAND_2"/>
    <property type="match status" value="1"/>
</dbReference>
<evidence type="ECO:0000256" key="5">
    <source>
        <dbReference type="ARBA" id="ARBA00022837"/>
    </source>
</evidence>
<dbReference type="GO" id="GO:0005509">
    <property type="term" value="F:calcium ion binding"/>
    <property type="evidence" value="ECO:0007669"/>
    <property type="project" value="InterPro"/>
</dbReference>
<dbReference type="SUPFAM" id="SSF47473">
    <property type="entry name" value="EF-hand"/>
    <property type="match status" value="1"/>
</dbReference>
<evidence type="ECO:0000313" key="11">
    <source>
        <dbReference type="Ensembl" id="ENSOTSP00005147455.1"/>
    </source>
</evidence>
<keyword evidence="2" id="KW-0963">Cytoplasm</keyword>
<evidence type="ECO:0000256" key="4">
    <source>
        <dbReference type="ARBA" id="ARBA00022737"/>
    </source>
</evidence>
<dbReference type="InterPro" id="IPR018247">
    <property type="entry name" value="EF_Hand_1_Ca_BS"/>
</dbReference>
<evidence type="ECO:0000256" key="3">
    <source>
        <dbReference type="ARBA" id="ARBA00022723"/>
    </source>
</evidence>
<reference evidence="11" key="3">
    <citation type="submission" date="2025-09" db="UniProtKB">
        <authorList>
            <consortium name="Ensembl"/>
        </authorList>
    </citation>
    <scope>IDENTIFICATION</scope>
</reference>
<accession>A0AAZ3S302</accession>
<evidence type="ECO:0000259" key="10">
    <source>
        <dbReference type="PROSITE" id="PS50222"/>
    </source>
</evidence>
<reference evidence="12" key="1">
    <citation type="journal article" date="2018" name="PLoS ONE">
        <title>Chinook salmon (Oncorhynchus tshawytscha) genome and transcriptome.</title>
        <authorList>
            <person name="Christensen K.A."/>
            <person name="Leong J.S."/>
            <person name="Sakhrani D."/>
            <person name="Biagi C.A."/>
            <person name="Minkley D.R."/>
            <person name="Withler R.E."/>
            <person name="Rondeau E.B."/>
            <person name="Koop B.F."/>
            <person name="Devlin R.H."/>
        </authorList>
    </citation>
    <scope>NUCLEOTIDE SEQUENCE [LARGE SCALE GENOMIC DNA]</scope>
</reference>
<dbReference type="Pfam" id="PF13499">
    <property type="entry name" value="EF-hand_7"/>
    <property type="match status" value="1"/>
</dbReference>
<dbReference type="Gene3D" id="1.10.238.10">
    <property type="entry name" value="EF-hand"/>
    <property type="match status" value="1"/>
</dbReference>
<evidence type="ECO:0000256" key="9">
    <source>
        <dbReference type="ARBA" id="ARBA00023273"/>
    </source>
</evidence>
<keyword evidence="12" id="KW-1185">Reference proteome</keyword>
<evidence type="ECO:0000256" key="1">
    <source>
        <dbReference type="ARBA" id="ARBA00004611"/>
    </source>
</evidence>
<proteinExistence type="predicted"/>
<evidence type="ECO:0000256" key="2">
    <source>
        <dbReference type="ARBA" id="ARBA00022490"/>
    </source>
</evidence>
<keyword evidence="7" id="KW-0969">Cilium</keyword>
<dbReference type="GeneTree" id="ENSGT00940000168259"/>
<reference evidence="11" key="2">
    <citation type="submission" date="2025-08" db="UniProtKB">
        <authorList>
            <consortium name="Ensembl"/>
        </authorList>
    </citation>
    <scope>IDENTIFICATION</scope>
</reference>
<evidence type="ECO:0000313" key="12">
    <source>
        <dbReference type="Proteomes" id="UP000694402"/>
    </source>
</evidence>
<comment type="subcellular location">
    <subcellularLocation>
        <location evidence="1">Cytoplasm</location>
        <location evidence="1">Cytoskeleton</location>
        <location evidence="1">Flagellum axoneme</location>
    </subcellularLocation>
</comment>
<feature type="domain" description="EF-hand" evidence="10">
    <location>
        <begin position="54"/>
        <end position="89"/>
    </location>
</feature>
<dbReference type="AlphaFoldDB" id="A0AAZ3S302"/>
<keyword evidence="8" id="KW-0206">Cytoskeleton</keyword>
<protein>
    <recommendedName>
        <fullName evidence="10">EF-hand domain-containing protein</fullName>
    </recommendedName>
</protein>
<dbReference type="InterPro" id="IPR011992">
    <property type="entry name" value="EF-hand-dom_pair"/>
</dbReference>
<evidence type="ECO:0000256" key="7">
    <source>
        <dbReference type="ARBA" id="ARBA00023069"/>
    </source>
</evidence>
<dbReference type="InterPro" id="IPR002048">
    <property type="entry name" value="EF_hand_dom"/>
</dbReference>
<dbReference type="Ensembl" id="ENSOTST00005149642.1">
    <property type="protein sequence ID" value="ENSOTSP00005147455.1"/>
    <property type="gene ID" value="ENSOTSG00005061484.1"/>
</dbReference>
<dbReference type="Proteomes" id="UP000694402">
    <property type="component" value="Unassembled WGS sequence"/>
</dbReference>
<dbReference type="InterPro" id="IPR040193">
    <property type="entry name" value="EFHC1/EFHC2/EFHB"/>
</dbReference>
<keyword evidence="5" id="KW-0106">Calcium</keyword>
<sequence>MTLLVSAVRQHLKKVNFHNFNSLLQAFRHDDKKGQVVIEGEDLQDMCRQFNLDLSGLVLDDLMEYCDMDKDGLINFQEFANFLNWKNKMAISKVEQRILTSESKTSTPQITCRERLSL</sequence>
<keyword evidence="6" id="KW-0282">Flagellum</keyword>